<dbReference type="PIRSF" id="PIRSF011489">
    <property type="entry name" value="DUF479"/>
    <property type="match status" value="1"/>
</dbReference>
<keyword evidence="1" id="KW-0444">Lipid biosynthesis</keyword>
<dbReference type="Pfam" id="PF04336">
    <property type="entry name" value="ACP_PD"/>
    <property type="match status" value="1"/>
</dbReference>
<keyword evidence="2" id="KW-0378">Hydrolase</keyword>
<accession>A0ABR9AR23</accession>
<evidence type="ECO:0000313" key="5">
    <source>
        <dbReference type="Proteomes" id="UP000647133"/>
    </source>
</evidence>
<evidence type="ECO:0000256" key="2">
    <source>
        <dbReference type="ARBA" id="ARBA00022801"/>
    </source>
</evidence>
<dbReference type="EMBL" id="JACYTQ010000011">
    <property type="protein sequence ID" value="MBD8491232.1"/>
    <property type="molecule type" value="Genomic_DNA"/>
</dbReference>
<proteinExistence type="predicted"/>
<evidence type="ECO:0000313" key="4">
    <source>
        <dbReference type="EMBL" id="MBD8491232.1"/>
    </source>
</evidence>
<dbReference type="InterPro" id="IPR007431">
    <property type="entry name" value="ACP_PD"/>
</dbReference>
<sequence>MNFLAHAYLSFDHPKVLLGNFIGDFVRGNLEEQFDPDIVTGINLHREIDHYTDTHPVVKEAQELLKPTYKRYALVITDVYFDYFLSKYWNDYDDRSIEEFAEKVYHTIEENDHLLPQNFMYLFHFMKKENWLVAYGTIDGMKASLTGISKHTSFESHMETAHLFLKENESKLKGYFDAFFPDLVNFAKEKLEELSKNHDSL</sequence>
<gene>
    <name evidence="4" type="ORF">IFO69_20935</name>
</gene>
<evidence type="ECO:0000256" key="1">
    <source>
        <dbReference type="ARBA" id="ARBA00022516"/>
    </source>
</evidence>
<protein>
    <submittedName>
        <fullName evidence="4">DUF479 domain-containing protein</fullName>
    </submittedName>
</protein>
<dbReference type="PANTHER" id="PTHR38764:SF1">
    <property type="entry name" value="ACYL CARRIER PROTEIN PHOSPHODIESTERASE"/>
    <property type="match status" value="1"/>
</dbReference>
<keyword evidence="3" id="KW-0443">Lipid metabolism</keyword>
<dbReference type="Proteomes" id="UP000647133">
    <property type="component" value="Unassembled WGS sequence"/>
</dbReference>
<evidence type="ECO:0000256" key="3">
    <source>
        <dbReference type="ARBA" id="ARBA00023098"/>
    </source>
</evidence>
<comment type="caution">
    <text evidence="4">The sequence shown here is derived from an EMBL/GenBank/DDBJ whole genome shotgun (WGS) entry which is preliminary data.</text>
</comment>
<keyword evidence="5" id="KW-1185">Reference proteome</keyword>
<dbReference type="PANTHER" id="PTHR38764">
    <property type="entry name" value="ACYL CARRIER PROTEIN PHOSPHODIESTERASE"/>
    <property type="match status" value="1"/>
</dbReference>
<name>A0ABR9AR23_9BACT</name>
<reference evidence="4 5" key="1">
    <citation type="submission" date="2020-09" db="EMBL/GenBank/DDBJ databases">
        <title>Echinicola sp. CAU 1574 isolated from sand of Sido Beach.</title>
        <authorList>
            <person name="Kim W."/>
        </authorList>
    </citation>
    <scope>NUCLEOTIDE SEQUENCE [LARGE SCALE GENOMIC DNA]</scope>
    <source>
        <strain evidence="4 5">CAU 1574</strain>
    </source>
</reference>
<organism evidence="4 5">
    <name type="scientific">Echinicola arenosa</name>
    <dbReference type="NCBI Taxonomy" id="2774144"/>
    <lineage>
        <taxon>Bacteria</taxon>
        <taxon>Pseudomonadati</taxon>
        <taxon>Bacteroidota</taxon>
        <taxon>Cytophagia</taxon>
        <taxon>Cytophagales</taxon>
        <taxon>Cyclobacteriaceae</taxon>
        <taxon>Echinicola</taxon>
    </lineage>
</organism>